<organism evidence="1 2">
    <name type="scientific">Deinococcus rufus</name>
    <dbReference type="NCBI Taxonomy" id="2136097"/>
    <lineage>
        <taxon>Bacteria</taxon>
        <taxon>Thermotogati</taxon>
        <taxon>Deinococcota</taxon>
        <taxon>Deinococci</taxon>
        <taxon>Deinococcales</taxon>
        <taxon>Deinococcaceae</taxon>
        <taxon>Deinococcus</taxon>
    </lineage>
</organism>
<sequence>MPHTPDPVQTLRDHITAWQRGETTRDDLIRVLLRVPPEDGQVVHDVIHDLCGGDVLPGTTHGTTADDWRAELMASRARTWRVPEVAGLLVGPEVLVLTDGRTGAVLRESGTQCLPASVCASMMLLCETIVMAHTALDQEELLKLQRQRVDATSTSLSEIDRIP</sequence>
<name>A0ABV7ZEA8_9DEIO</name>
<gene>
    <name evidence="1" type="ORF">ACFOSB_16825</name>
</gene>
<evidence type="ECO:0000313" key="2">
    <source>
        <dbReference type="Proteomes" id="UP001595803"/>
    </source>
</evidence>
<reference evidence="2" key="1">
    <citation type="journal article" date="2019" name="Int. J. Syst. Evol. Microbiol.">
        <title>The Global Catalogue of Microorganisms (GCM) 10K type strain sequencing project: providing services to taxonomists for standard genome sequencing and annotation.</title>
        <authorList>
            <consortium name="The Broad Institute Genomics Platform"/>
            <consortium name="The Broad Institute Genome Sequencing Center for Infectious Disease"/>
            <person name="Wu L."/>
            <person name="Ma J."/>
        </authorList>
    </citation>
    <scope>NUCLEOTIDE SEQUENCE [LARGE SCALE GENOMIC DNA]</scope>
    <source>
        <strain evidence="2">CCTCC AB 2017081</strain>
    </source>
</reference>
<proteinExistence type="predicted"/>
<dbReference type="RefSeq" id="WP_322472443.1">
    <property type="nucleotide sequence ID" value="NZ_JBHRZG010000024.1"/>
</dbReference>
<dbReference type="EMBL" id="JBHRZG010000024">
    <property type="protein sequence ID" value="MFC3834520.1"/>
    <property type="molecule type" value="Genomic_DNA"/>
</dbReference>
<accession>A0ABV7ZEA8</accession>
<comment type="caution">
    <text evidence="1">The sequence shown here is derived from an EMBL/GenBank/DDBJ whole genome shotgun (WGS) entry which is preliminary data.</text>
</comment>
<dbReference type="Proteomes" id="UP001595803">
    <property type="component" value="Unassembled WGS sequence"/>
</dbReference>
<evidence type="ECO:0000313" key="1">
    <source>
        <dbReference type="EMBL" id="MFC3834520.1"/>
    </source>
</evidence>
<protein>
    <submittedName>
        <fullName evidence="1">Uncharacterized protein</fullName>
    </submittedName>
</protein>
<keyword evidence="2" id="KW-1185">Reference proteome</keyword>